<dbReference type="InterPro" id="IPR045079">
    <property type="entry name" value="Oxoprolinase-like"/>
</dbReference>
<protein>
    <recommendedName>
        <fullName evidence="8">5-oxoprolinase</fullName>
    </recommendedName>
</protein>
<comment type="caution">
    <text evidence="6">The sequence shown here is derived from an EMBL/GenBank/DDBJ whole genome shotgun (WGS) entry which is preliminary data.</text>
</comment>
<dbReference type="Pfam" id="PF02538">
    <property type="entry name" value="Hydantoinase_B"/>
    <property type="match status" value="1"/>
</dbReference>
<evidence type="ECO:0000259" key="2">
    <source>
        <dbReference type="Pfam" id="PF01968"/>
    </source>
</evidence>
<dbReference type="Pfam" id="PF19278">
    <property type="entry name" value="Hydant_A_C"/>
    <property type="match status" value="1"/>
</dbReference>
<dbReference type="Pfam" id="PF01968">
    <property type="entry name" value="Hydantoinase_A"/>
    <property type="match status" value="1"/>
</dbReference>
<organism evidence="6 7">
    <name type="scientific">Fusarium falciforme</name>
    <dbReference type="NCBI Taxonomy" id="195108"/>
    <lineage>
        <taxon>Eukaryota</taxon>
        <taxon>Fungi</taxon>
        <taxon>Dikarya</taxon>
        <taxon>Ascomycota</taxon>
        <taxon>Pezizomycotina</taxon>
        <taxon>Sordariomycetes</taxon>
        <taxon>Hypocreomycetidae</taxon>
        <taxon>Hypocreales</taxon>
        <taxon>Nectriaceae</taxon>
        <taxon>Fusarium</taxon>
        <taxon>Fusarium solani species complex</taxon>
    </lineage>
</organism>
<evidence type="ECO:0000313" key="7">
    <source>
        <dbReference type="Proteomes" id="UP001152087"/>
    </source>
</evidence>
<evidence type="ECO:0000259" key="4">
    <source>
        <dbReference type="Pfam" id="PF05378"/>
    </source>
</evidence>
<dbReference type="InterPro" id="IPR003692">
    <property type="entry name" value="Hydantoinase_B"/>
</dbReference>
<dbReference type="InterPro" id="IPR049517">
    <property type="entry name" value="ACX-like_C"/>
</dbReference>
<evidence type="ECO:0008006" key="8">
    <source>
        <dbReference type="Google" id="ProtNLM"/>
    </source>
</evidence>
<name>A0A9W8QT74_9HYPO</name>
<dbReference type="Proteomes" id="UP001152087">
    <property type="component" value="Unassembled WGS sequence"/>
</dbReference>
<dbReference type="PANTHER" id="PTHR11365:SF9">
    <property type="entry name" value="5-OXOPROLINASE"/>
    <property type="match status" value="1"/>
</dbReference>
<dbReference type="GO" id="GO:0017168">
    <property type="term" value="F:5-oxoprolinase (ATP-hydrolyzing) activity"/>
    <property type="evidence" value="ECO:0007669"/>
    <property type="project" value="TreeGrafter"/>
</dbReference>
<dbReference type="InterPro" id="IPR008040">
    <property type="entry name" value="Hydant_A_N"/>
</dbReference>
<comment type="similarity">
    <text evidence="1">Belongs to the oxoprolinase family.</text>
</comment>
<accession>A0A9W8QT74</accession>
<feature type="domain" description="Hydantoinase/oxoprolinase N-terminal" evidence="4">
    <location>
        <begin position="7"/>
        <end position="221"/>
    </location>
</feature>
<evidence type="ECO:0000313" key="6">
    <source>
        <dbReference type="EMBL" id="KAJ4177635.1"/>
    </source>
</evidence>
<dbReference type="InterPro" id="IPR002821">
    <property type="entry name" value="Hydantoinase_A"/>
</dbReference>
<dbReference type="GO" id="GO:0006749">
    <property type="term" value="P:glutathione metabolic process"/>
    <property type="evidence" value="ECO:0007669"/>
    <property type="project" value="TreeGrafter"/>
</dbReference>
<feature type="domain" description="Hydantoinase B/oxoprolinase" evidence="3">
    <location>
        <begin position="734"/>
        <end position="1271"/>
    </location>
</feature>
<proteinExistence type="inferred from homology"/>
<feature type="domain" description="Acetophenone carboxylase-like C-terminal" evidence="5">
    <location>
        <begin position="543"/>
        <end position="720"/>
    </location>
</feature>
<gene>
    <name evidence="6" type="ORF">NW755_013748</name>
</gene>
<evidence type="ECO:0000259" key="5">
    <source>
        <dbReference type="Pfam" id="PF19278"/>
    </source>
</evidence>
<evidence type="ECO:0000259" key="3">
    <source>
        <dbReference type="Pfam" id="PF02538"/>
    </source>
</evidence>
<dbReference type="GO" id="GO:0005829">
    <property type="term" value="C:cytosol"/>
    <property type="evidence" value="ECO:0007669"/>
    <property type="project" value="TreeGrafter"/>
</dbReference>
<keyword evidence="7" id="KW-1185">Reference proteome</keyword>
<feature type="domain" description="Hydantoinase A/oxoprolinase" evidence="2">
    <location>
        <begin position="239"/>
        <end position="529"/>
    </location>
</feature>
<dbReference type="PANTHER" id="PTHR11365">
    <property type="entry name" value="5-OXOPROLINASE RELATED"/>
    <property type="match status" value="1"/>
</dbReference>
<reference evidence="6" key="1">
    <citation type="submission" date="2022-09" db="EMBL/GenBank/DDBJ databases">
        <title>Fusarium specimens isolated from Avocado Roots.</title>
        <authorList>
            <person name="Stajich J."/>
            <person name="Roper C."/>
            <person name="Heimlech-Rivalta G."/>
        </authorList>
    </citation>
    <scope>NUCLEOTIDE SEQUENCE</scope>
    <source>
        <strain evidence="6">A02</strain>
    </source>
</reference>
<sequence length="1314" mass="141188">MATQGIRIAIDRGGTFTDAWAEVPGRSEHIVFKILSVCPDEYDDAPTECIRQILEIALEKSIPKGSLLDLEPIESIRMGTTVATNALLERKGDRVAFLATKGFRDILLIGNQTRPDLFDLAVRRLEQLYETVVEIDERVTIEGASEAPETAPIDVASDPALVMGQTGEVVRIMKKPDLAAVRADLEKLKAQGFKNVAIGLMHSYTYPEHELQVKNLAEEMGFKVSASSVLQSMAKYVPRSQSAVADAYLTPMTMAYLDGFRKNFKGQLEDESANKLLICQSDGGLTSWSKFTGLRGVLSGPAGGVVGLSRTCYDDADGTPVLGFDMGGTSTDVARYSGALEHIFESTIAEVTIQTPQLDINTVAAGGGSILAWENGLLKVGPSSAGANPGPACYGRGGPLTVTDANFLLGRIIPDFFPRRLDLDIVKSKFAALTDVVNREKDGGEPFTPETLALGFLAIANATMTRPIRTLSEGRGYGAASHNLGCFGGAGGQHAVFIARDLGIKRAIIPCYSSILSAYGMALADVVVENQEPAAITFSKEVVPEVKARLDSLSSQGAKGLESQGFDAKSTEHEYFLNMRYKGSDTSLMIPVSSRVEDAGDAFTARHTQEFGFSQSRDILIDDVRVRSVGKSRVLNISSPFAELKKYNSDGLTPVPTPIFSRKIFFEKHGWTQTSVYELKSISPGVHITGPAMIIDKTQTIVVDHLSKAVVLPEHVVLEVDKAEQQSVTTQTVDPVQLSVFGHRFMTVAEQMGHTMEKTSISVNIKERLDYSCAIFSADGGLVANAPHVPSHLGSMSTAIAYQAQRYKAGELKPGDVIISNHPTAGGTHLPDITTITPVFDDEENPKEIIFFVANRGHHADIGGIVPGSMPPNSTELWQEGAAIESFKMIDQGVFDEAGLIKRLYDEPASYPGCSGTRTLNENIADLKAAVASNQKGIELIRALIKEFTWPVVQLYMHAIQDNAAQSVRDLLKQFAVKHEGGVLEATEYNDDGIPFKLKVTIDKDTGEAVFDFTGTGPEHSGNLNAPPTCSYSVIMYCLRSMISTDIPLNQGCLKPIKVVCPENTILSPSPTAGTVGCTTETSQKVADLVLRAFNAAAASQGTMNNLSFGCGGTDPVTGEVTKGFGYYETICGGAGAGQGWHGASAVHTHMTNTRITDPEILEKRYPVILHEFSIRKGSGGAGQWRGGDGCIREMEFRMPLQVSVLTDRRVTAPYGLEGGEDGQRGQNIWVRKDPVTGATRQVSLGPRKTSHFGVGDRVIIMTPGGGGFGPVPSKNGVKAPQSLGTGFEIKERDARSLLTNGSLGVRHSIATGN</sequence>
<dbReference type="Pfam" id="PF05378">
    <property type="entry name" value="Hydant_A_N"/>
    <property type="match status" value="1"/>
</dbReference>
<evidence type="ECO:0000256" key="1">
    <source>
        <dbReference type="ARBA" id="ARBA00010403"/>
    </source>
</evidence>
<dbReference type="EMBL" id="JAOQAV010000096">
    <property type="protein sequence ID" value="KAJ4177635.1"/>
    <property type="molecule type" value="Genomic_DNA"/>
</dbReference>